<keyword evidence="14 15" id="KW-0472">Membrane</keyword>
<evidence type="ECO:0000256" key="1">
    <source>
        <dbReference type="ARBA" id="ARBA00000085"/>
    </source>
</evidence>
<dbReference type="SMART" id="SM00304">
    <property type="entry name" value="HAMP"/>
    <property type="match status" value="1"/>
</dbReference>
<proteinExistence type="predicted"/>
<keyword evidence="13" id="KW-0902">Two-component regulatory system</keyword>
<evidence type="ECO:0000256" key="15">
    <source>
        <dbReference type="SAM" id="Phobius"/>
    </source>
</evidence>
<dbReference type="Gene3D" id="1.10.287.130">
    <property type="match status" value="1"/>
</dbReference>
<comment type="caution">
    <text evidence="18">The sequence shown here is derived from an EMBL/GenBank/DDBJ whole genome shotgun (WGS) entry which is preliminary data.</text>
</comment>
<evidence type="ECO:0000256" key="6">
    <source>
        <dbReference type="ARBA" id="ARBA00022553"/>
    </source>
</evidence>
<dbReference type="GO" id="GO:0005886">
    <property type="term" value="C:plasma membrane"/>
    <property type="evidence" value="ECO:0007669"/>
    <property type="project" value="UniProtKB-SubCell"/>
</dbReference>
<name>A0A0D0Q2X6_9RHOB</name>
<dbReference type="SUPFAM" id="SSF55874">
    <property type="entry name" value="ATPase domain of HSP90 chaperone/DNA topoisomerase II/histidine kinase"/>
    <property type="match status" value="1"/>
</dbReference>
<accession>A0A0D0Q2X6</accession>
<dbReference type="RefSeq" id="WP_018301536.1">
    <property type="nucleotide sequence ID" value="NZ_KB902277.1"/>
</dbReference>
<dbReference type="SMART" id="SM00388">
    <property type="entry name" value="HisKA"/>
    <property type="match status" value="1"/>
</dbReference>
<evidence type="ECO:0000256" key="11">
    <source>
        <dbReference type="ARBA" id="ARBA00022840"/>
    </source>
</evidence>
<dbReference type="Pfam" id="PF02518">
    <property type="entry name" value="HATPase_c"/>
    <property type="match status" value="1"/>
</dbReference>
<dbReference type="PROSITE" id="PS50885">
    <property type="entry name" value="HAMP"/>
    <property type="match status" value="1"/>
</dbReference>
<dbReference type="PROSITE" id="PS50109">
    <property type="entry name" value="HIS_KIN"/>
    <property type="match status" value="1"/>
</dbReference>
<dbReference type="InterPro" id="IPR003594">
    <property type="entry name" value="HATPase_dom"/>
</dbReference>
<evidence type="ECO:0000259" key="17">
    <source>
        <dbReference type="PROSITE" id="PS50885"/>
    </source>
</evidence>
<protein>
    <recommendedName>
        <fullName evidence="3">histidine kinase</fullName>
        <ecNumber evidence="3">2.7.13.3</ecNumber>
    </recommendedName>
</protein>
<feature type="transmembrane region" description="Helical" evidence="15">
    <location>
        <begin position="14"/>
        <end position="38"/>
    </location>
</feature>
<keyword evidence="5" id="KW-0997">Cell inner membrane</keyword>
<keyword evidence="4" id="KW-1003">Cell membrane</keyword>
<reference evidence="18 19" key="1">
    <citation type="submission" date="2013-01" db="EMBL/GenBank/DDBJ databases">
        <authorList>
            <person name="Fiebig A."/>
            <person name="Goeker M."/>
            <person name="Klenk H.-P.P."/>
        </authorList>
    </citation>
    <scope>NUCLEOTIDE SEQUENCE [LARGE SCALE GENOMIC DNA]</scope>
    <source>
        <strain evidence="18 19">DSM 24838</strain>
    </source>
</reference>
<dbReference type="SUPFAM" id="SSF47384">
    <property type="entry name" value="Homodimeric domain of signal transducing histidine kinase"/>
    <property type="match status" value="1"/>
</dbReference>
<feature type="domain" description="HAMP" evidence="17">
    <location>
        <begin position="181"/>
        <end position="232"/>
    </location>
</feature>
<dbReference type="Gene3D" id="3.30.565.10">
    <property type="entry name" value="Histidine kinase-like ATPase, C-terminal domain"/>
    <property type="match status" value="1"/>
</dbReference>
<dbReference type="PATRIC" id="fig|1123501.6.peg.2746"/>
<sequence length="439" mass="47397">MALDWLKNGLPRNLYGRAALILVVPVVILQLTFSVGFVQRHFADVTRQMTRSVLYELRYLVDEVSAAGTAERALREVAEVSAALDLSVTLPAGPAPAADSWRWRDLTAPRVVAVLREGLPGLLAARLPDSQVVDLWIEVPQGVMEVRFDRARVSASNPHQLLVLTLGLALLMTGIAYVFLRNQLRPIKRMAAAATEFGRGRIVPYAPSGATEVRAAGAAFLDMRNRIERQRETRTMMLSGVSHDLRTPLTRLRLGLSMLPEDEAAPLIRDVEEMQRLTDAFLDFARGDAEGEMGRGDPAEIAASVVADAVRTGAAAALRPVEGEAAEVALRPVAVRRALENLLSNALRHGTRAEVAVAFGEKSVRLTVEDDGPGIPPEARGEAIRPFTRLDPARNQDRGSGVGLGLAIVADIARAHGGALRLGESERLGGLKADLVIAR</sequence>
<keyword evidence="8 15" id="KW-0812">Transmembrane</keyword>
<evidence type="ECO:0000256" key="12">
    <source>
        <dbReference type="ARBA" id="ARBA00022989"/>
    </source>
</evidence>
<organism evidence="18 19">
    <name type="scientific">Wenxinia marina DSM 24838</name>
    <dbReference type="NCBI Taxonomy" id="1123501"/>
    <lineage>
        <taxon>Bacteria</taxon>
        <taxon>Pseudomonadati</taxon>
        <taxon>Pseudomonadota</taxon>
        <taxon>Alphaproteobacteria</taxon>
        <taxon>Rhodobacterales</taxon>
        <taxon>Roseobacteraceae</taxon>
        <taxon>Wenxinia</taxon>
    </lineage>
</organism>
<keyword evidence="6" id="KW-0597">Phosphoprotein</keyword>
<evidence type="ECO:0000256" key="2">
    <source>
        <dbReference type="ARBA" id="ARBA00004429"/>
    </source>
</evidence>
<keyword evidence="11" id="KW-0067">ATP-binding</keyword>
<dbReference type="GO" id="GO:0000155">
    <property type="term" value="F:phosphorelay sensor kinase activity"/>
    <property type="evidence" value="ECO:0007669"/>
    <property type="project" value="InterPro"/>
</dbReference>
<dbReference type="InterPro" id="IPR036097">
    <property type="entry name" value="HisK_dim/P_sf"/>
</dbReference>
<comment type="catalytic activity">
    <reaction evidence="1">
        <text>ATP + protein L-histidine = ADP + protein N-phospho-L-histidine.</text>
        <dbReference type="EC" id="2.7.13.3"/>
    </reaction>
</comment>
<dbReference type="AlphaFoldDB" id="A0A0D0Q2X6"/>
<dbReference type="InterPro" id="IPR050980">
    <property type="entry name" value="2C_sensor_his_kinase"/>
</dbReference>
<dbReference type="GO" id="GO:0005524">
    <property type="term" value="F:ATP binding"/>
    <property type="evidence" value="ECO:0007669"/>
    <property type="project" value="UniProtKB-KW"/>
</dbReference>
<comment type="subcellular location">
    <subcellularLocation>
        <location evidence="2">Cell inner membrane</location>
        <topology evidence="2">Multi-pass membrane protein</topology>
    </subcellularLocation>
</comment>
<evidence type="ECO:0000313" key="18">
    <source>
        <dbReference type="EMBL" id="KIQ68904.1"/>
    </source>
</evidence>
<dbReference type="PRINTS" id="PR00344">
    <property type="entry name" value="BCTRLSENSOR"/>
</dbReference>
<evidence type="ECO:0000256" key="7">
    <source>
        <dbReference type="ARBA" id="ARBA00022679"/>
    </source>
</evidence>
<dbReference type="InterPro" id="IPR003661">
    <property type="entry name" value="HisK_dim/P_dom"/>
</dbReference>
<keyword evidence="7 18" id="KW-0808">Transferase</keyword>
<evidence type="ECO:0000256" key="8">
    <source>
        <dbReference type="ARBA" id="ARBA00022692"/>
    </source>
</evidence>
<dbReference type="CDD" id="cd00082">
    <property type="entry name" value="HisKA"/>
    <property type="match status" value="1"/>
</dbReference>
<evidence type="ECO:0000256" key="13">
    <source>
        <dbReference type="ARBA" id="ARBA00023012"/>
    </source>
</evidence>
<evidence type="ECO:0000259" key="16">
    <source>
        <dbReference type="PROSITE" id="PS50109"/>
    </source>
</evidence>
<dbReference type="InterPro" id="IPR003660">
    <property type="entry name" value="HAMP_dom"/>
</dbReference>
<dbReference type="Pfam" id="PF00512">
    <property type="entry name" value="HisKA"/>
    <property type="match status" value="1"/>
</dbReference>
<keyword evidence="12 15" id="KW-1133">Transmembrane helix</keyword>
<feature type="domain" description="Histidine kinase" evidence="16">
    <location>
        <begin position="240"/>
        <end position="439"/>
    </location>
</feature>
<dbReference type="STRING" id="1123501.Wenmar_02634"/>
<dbReference type="PANTHER" id="PTHR44936">
    <property type="entry name" value="SENSOR PROTEIN CREC"/>
    <property type="match status" value="1"/>
</dbReference>
<dbReference type="InterPro" id="IPR004358">
    <property type="entry name" value="Sig_transdc_His_kin-like_C"/>
</dbReference>
<dbReference type="OrthoDB" id="9804645at2"/>
<evidence type="ECO:0000256" key="5">
    <source>
        <dbReference type="ARBA" id="ARBA00022519"/>
    </source>
</evidence>
<dbReference type="EC" id="2.7.13.3" evidence="3"/>
<dbReference type="InterPro" id="IPR005467">
    <property type="entry name" value="His_kinase_dom"/>
</dbReference>
<keyword evidence="9" id="KW-0547">Nucleotide-binding</keyword>
<dbReference type="CDD" id="cd00075">
    <property type="entry name" value="HATPase"/>
    <property type="match status" value="1"/>
</dbReference>
<gene>
    <name evidence="18" type="ORF">Wenmar_02634</name>
</gene>
<feature type="transmembrane region" description="Helical" evidence="15">
    <location>
        <begin position="161"/>
        <end position="180"/>
    </location>
</feature>
<dbReference type="PANTHER" id="PTHR44936:SF5">
    <property type="entry name" value="SENSOR HISTIDINE KINASE ENVZ"/>
    <property type="match status" value="1"/>
</dbReference>
<dbReference type="InterPro" id="IPR036890">
    <property type="entry name" value="HATPase_C_sf"/>
</dbReference>
<dbReference type="SMART" id="SM00387">
    <property type="entry name" value="HATPase_c"/>
    <property type="match status" value="1"/>
</dbReference>
<evidence type="ECO:0000313" key="19">
    <source>
        <dbReference type="Proteomes" id="UP000035100"/>
    </source>
</evidence>
<keyword evidence="19" id="KW-1185">Reference proteome</keyword>
<evidence type="ECO:0000256" key="9">
    <source>
        <dbReference type="ARBA" id="ARBA00022741"/>
    </source>
</evidence>
<dbReference type="eggNOG" id="COG0642">
    <property type="taxonomic scope" value="Bacteria"/>
</dbReference>
<evidence type="ECO:0000256" key="14">
    <source>
        <dbReference type="ARBA" id="ARBA00023136"/>
    </source>
</evidence>
<dbReference type="EMBL" id="AONG01000012">
    <property type="protein sequence ID" value="KIQ68904.1"/>
    <property type="molecule type" value="Genomic_DNA"/>
</dbReference>
<evidence type="ECO:0000256" key="10">
    <source>
        <dbReference type="ARBA" id="ARBA00022777"/>
    </source>
</evidence>
<evidence type="ECO:0000256" key="3">
    <source>
        <dbReference type="ARBA" id="ARBA00012438"/>
    </source>
</evidence>
<evidence type="ECO:0000256" key="4">
    <source>
        <dbReference type="ARBA" id="ARBA00022475"/>
    </source>
</evidence>
<dbReference type="Proteomes" id="UP000035100">
    <property type="component" value="Unassembled WGS sequence"/>
</dbReference>
<keyword evidence="10 18" id="KW-0418">Kinase</keyword>